<protein>
    <recommendedName>
        <fullName evidence="4">Prepilin-type N-terminal cleavage/methylation domain-containing protein</fullName>
    </recommendedName>
</protein>
<evidence type="ECO:0000256" key="1">
    <source>
        <dbReference type="SAM" id="Phobius"/>
    </source>
</evidence>
<feature type="transmembrane region" description="Helical" evidence="1">
    <location>
        <begin position="12"/>
        <end position="38"/>
    </location>
</feature>
<dbReference type="STRING" id="1618443.UV73_C0009G0048"/>
<reference evidence="2 3" key="1">
    <citation type="journal article" date="2015" name="Nature">
        <title>rRNA introns, odd ribosomes, and small enigmatic genomes across a large radiation of phyla.</title>
        <authorList>
            <person name="Brown C.T."/>
            <person name="Hug L.A."/>
            <person name="Thomas B.C."/>
            <person name="Sharon I."/>
            <person name="Castelle C.J."/>
            <person name="Singh A."/>
            <person name="Wilkins M.J."/>
            <person name="Williams K.H."/>
            <person name="Banfield J.F."/>
        </authorList>
    </citation>
    <scope>NUCLEOTIDE SEQUENCE [LARGE SCALE GENOMIC DNA]</scope>
</reference>
<sequence length="178" mass="19455">MKLLIKKNGGYSFIEMLVVITLIAILGTITSEAFILGLKAQGKSEILKEVKQNADYAGQVMDSMIRNAENVDESLCNANSESLTILNRDGLTTTFDCSNEKLSSVSGEFPVPTVSQALVSTRVKIEACNFRVICPTPPLAPKYVLYNFTISQAGGGDQAVEKQAFLEYQTTVSLRNYE</sequence>
<dbReference type="NCBIfam" id="TIGR02532">
    <property type="entry name" value="IV_pilin_GFxxxE"/>
    <property type="match status" value="1"/>
</dbReference>
<evidence type="ECO:0008006" key="4">
    <source>
        <dbReference type="Google" id="ProtNLM"/>
    </source>
</evidence>
<dbReference type="EMBL" id="LCFP01000009">
    <property type="protein sequence ID" value="KKS96697.1"/>
    <property type="molecule type" value="Genomic_DNA"/>
</dbReference>
<proteinExistence type="predicted"/>
<keyword evidence="1" id="KW-0812">Transmembrane</keyword>
<dbReference type="AlphaFoldDB" id="A0A0G1DGL7"/>
<evidence type="ECO:0000313" key="2">
    <source>
        <dbReference type="EMBL" id="KKS96697.1"/>
    </source>
</evidence>
<name>A0A0G1DGL7_9BACT</name>
<dbReference type="Pfam" id="PF07963">
    <property type="entry name" value="N_methyl"/>
    <property type="match status" value="1"/>
</dbReference>
<comment type="caution">
    <text evidence="2">The sequence shown here is derived from an EMBL/GenBank/DDBJ whole genome shotgun (WGS) entry which is preliminary data.</text>
</comment>
<gene>
    <name evidence="2" type="ORF">UV73_C0009G0048</name>
</gene>
<keyword evidence="1" id="KW-1133">Transmembrane helix</keyword>
<evidence type="ECO:0000313" key="3">
    <source>
        <dbReference type="Proteomes" id="UP000034894"/>
    </source>
</evidence>
<dbReference type="Proteomes" id="UP000034894">
    <property type="component" value="Unassembled WGS sequence"/>
</dbReference>
<organism evidence="2 3">
    <name type="scientific">Candidatus Gottesmanbacteria bacterium GW2011_GWA2_43_14</name>
    <dbReference type="NCBI Taxonomy" id="1618443"/>
    <lineage>
        <taxon>Bacteria</taxon>
        <taxon>Candidatus Gottesmaniibacteriota</taxon>
    </lineage>
</organism>
<keyword evidence="1" id="KW-0472">Membrane</keyword>
<dbReference type="InterPro" id="IPR012902">
    <property type="entry name" value="N_methyl_site"/>
</dbReference>
<accession>A0A0G1DGL7</accession>